<evidence type="ECO:0008006" key="4">
    <source>
        <dbReference type="Google" id="ProtNLM"/>
    </source>
</evidence>
<dbReference type="Proteomes" id="UP000076532">
    <property type="component" value="Unassembled WGS sequence"/>
</dbReference>
<reference evidence="2 3" key="1">
    <citation type="journal article" date="2016" name="Mol. Biol. Evol.">
        <title>Comparative Genomics of Early-Diverging Mushroom-Forming Fungi Provides Insights into the Origins of Lignocellulose Decay Capabilities.</title>
        <authorList>
            <person name="Nagy L.G."/>
            <person name="Riley R."/>
            <person name="Tritt A."/>
            <person name="Adam C."/>
            <person name="Daum C."/>
            <person name="Floudas D."/>
            <person name="Sun H."/>
            <person name="Yadav J.S."/>
            <person name="Pangilinan J."/>
            <person name="Larsson K.H."/>
            <person name="Matsuura K."/>
            <person name="Barry K."/>
            <person name="Labutti K."/>
            <person name="Kuo R."/>
            <person name="Ohm R.A."/>
            <person name="Bhattacharya S.S."/>
            <person name="Shirouzu T."/>
            <person name="Yoshinaga Y."/>
            <person name="Martin F.M."/>
            <person name="Grigoriev I.V."/>
            <person name="Hibbett D.S."/>
        </authorList>
    </citation>
    <scope>NUCLEOTIDE SEQUENCE [LARGE SCALE GENOMIC DNA]</scope>
    <source>
        <strain evidence="2 3">CBS 109695</strain>
    </source>
</reference>
<evidence type="ECO:0000256" key="1">
    <source>
        <dbReference type="SAM" id="MobiDB-lite"/>
    </source>
</evidence>
<dbReference type="EMBL" id="KV417895">
    <property type="protein sequence ID" value="KZP04705.1"/>
    <property type="molecule type" value="Genomic_DNA"/>
</dbReference>
<name>A0A167V702_9AGAM</name>
<evidence type="ECO:0000313" key="2">
    <source>
        <dbReference type="EMBL" id="KZP04705.1"/>
    </source>
</evidence>
<dbReference type="OrthoDB" id="537444at2759"/>
<sequence>MIYNMTEVQPSIASEHCRAVLARCRGLTYCMFGINLVSTILRYARVVWVCVCGQPALLDQKDTRRSCAGVHPTSPSSKLEARSAQGRPSTRAHAAGVTPTPTSAPVSSFLSQYHANIDASHSLSPPVHRLLGSLANPKDITEFKGTGVRGMATKGDILAFLVQASVPLGTLAGREVVSEVKQYMWHMHMQRGRLRSLWMETRCGGSSWRTRSSRR</sequence>
<accession>A0A167V702</accession>
<dbReference type="AlphaFoldDB" id="A0A167V702"/>
<gene>
    <name evidence="2" type="ORF">FIBSPDRAFT_385843</name>
</gene>
<protein>
    <recommendedName>
        <fullName evidence="4">Peripheral subunit-binding (PSBD) domain-containing protein</fullName>
    </recommendedName>
</protein>
<proteinExistence type="predicted"/>
<evidence type="ECO:0000313" key="3">
    <source>
        <dbReference type="Proteomes" id="UP000076532"/>
    </source>
</evidence>
<keyword evidence="3" id="KW-1185">Reference proteome</keyword>
<organism evidence="2 3">
    <name type="scientific">Athelia psychrophila</name>
    <dbReference type="NCBI Taxonomy" id="1759441"/>
    <lineage>
        <taxon>Eukaryota</taxon>
        <taxon>Fungi</taxon>
        <taxon>Dikarya</taxon>
        <taxon>Basidiomycota</taxon>
        <taxon>Agaricomycotina</taxon>
        <taxon>Agaricomycetes</taxon>
        <taxon>Agaricomycetidae</taxon>
        <taxon>Atheliales</taxon>
        <taxon>Atheliaceae</taxon>
        <taxon>Athelia</taxon>
    </lineage>
</organism>
<feature type="region of interest" description="Disordered" evidence="1">
    <location>
        <begin position="63"/>
        <end position="103"/>
    </location>
</feature>